<dbReference type="PRINTS" id="PR00800">
    <property type="entry name" value="YHDCRBOXLASE"/>
</dbReference>
<dbReference type="Gene3D" id="1.20.1340.10">
    <property type="entry name" value="dopa decarboxylase, N-terminal domain"/>
    <property type="match status" value="1"/>
</dbReference>
<dbReference type="InterPro" id="IPR015421">
    <property type="entry name" value="PyrdxlP-dep_Trfase_major"/>
</dbReference>
<name>A0A7N0TZA9_KALFE</name>
<dbReference type="AlphaFoldDB" id="A0A7N0TZA9"/>
<dbReference type="PANTHER" id="PTHR11999:SF169">
    <property type="entry name" value="TYROSINE DECARBOXYLASE 1-LIKE"/>
    <property type="match status" value="1"/>
</dbReference>
<feature type="modified residue" description="N6-(pyridoxal phosphate)lysine" evidence="6">
    <location>
        <position position="314"/>
    </location>
</feature>
<organism evidence="8 9">
    <name type="scientific">Kalanchoe fedtschenkoi</name>
    <name type="common">Lavender scallops</name>
    <name type="synonym">South American air plant</name>
    <dbReference type="NCBI Taxonomy" id="63787"/>
    <lineage>
        <taxon>Eukaryota</taxon>
        <taxon>Viridiplantae</taxon>
        <taxon>Streptophyta</taxon>
        <taxon>Embryophyta</taxon>
        <taxon>Tracheophyta</taxon>
        <taxon>Spermatophyta</taxon>
        <taxon>Magnoliopsida</taxon>
        <taxon>eudicotyledons</taxon>
        <taxon>Gunneridae</taxon>
        <taxon>Pentapetalae</taxon>
        <taxon>Saxifragales</taxon>
        <taxon>Crassulaceae</taxon>
        <taxon>Kalanchoe</taxon>
    </lineage>
</organism>
<evidence type="ECO:0000256" key="4">
    <source>
        <dbReference type="ARBA" id="ARBA00022898"/>
    </source>
</evidence>
<dbReference type="GO" id="GO:0030170">
    <property type="term" value="F:pyridoxal phosphate binding"/>
    <property type="evidence" value="ECO:0007669"/>
    <property type="project" value="InterPro"/>
</dbReference>
<dbReference type="Gramene" id="Kaladp0048s0731.1.v1.1">
    <property type="protein sequence ID" value="Kaladp0048s0731.1.v1.1.CDS.1"/>
    <property type="gene ID" value="Kaladp0048s0731.v1.1"/>
</dbReference>
<evidence type="ECO:0000256" key="5">
    <source>
        <dbReference type="ARBA" id="ARBA00023239"/>
    </source>
</evidence>
<dbReference type="GO" id="GO:0005737">
    <property type="term" value="C:cytoplasm"/>
    <property type="evidence" value="ECO:0007669"/>
    <property type="project" value="TreeGrafter"/>
</dbReference>
<accession>A0A7N0TZA9</accession>
<dbReference type="SUPFAM" id="SSF53383">
    <property type="entry name" value="PLP-dependent transferases"/>
    <property type="match status" value="1"/>
</dbReference>
<dbReference type="GO" id="GO:0006520">
    <property type="term" value="P:amino acid metabolic process"/>
    <property type="evidence" value="ECO:0007669"/>
    <property type="project" value="InterPro"/>
</dbReference>
<dbReference type="InterPro" id="IPR015422">
    <property type="entry name" value="PyrdxlP-dep_Trfase_small"/>
</dbReference>
<dbReference type="InterPro" id="IPR002129">
    <property type="entry name" value="PyrdxlP-dep_de-COase"/>
</dbReference>
<keyword evidence="4 6" id="KW-0663">Pyridoxal phosphate</keyword>
<evidence type="ECO:0008006" key="10">
    <source>
        <dbReference type="Google" id="ProtNLM"/>
    </source>
</evidence>
<evidence type="ECO:0000256" key="1">
    <source>
        <dbReference type="ARBA" id="ARBA00001933"/>
    </source>
</evidence>
<sequence length="503" mass="55920">MGSLSSPRDLTKPFNPLDPTELAVESSLVTDFIAEYYRTVEQRPVQPHVTPGFLTSQLPSAAPFASESVESILQDVYDKILPGLVQWQSPNFHAYYPATCSNAGLLGEMLCSGLNVVGFTWSASPAAAELEQVVVDWMGKMMGLPQGLLFSGGGGGVLQGSTCEAVVCTLAAARDRALERVGDDMFNKLVVYCSDQTHFTLKKGSKLVGIRPANVKAIKTTKNNEYGLCPTDLRDLVASDVKAGFIPIYLCGTIGTTAFGAVDPIRELGKVAREFNMWFHVDAAYAGSAFICPEFRHYMDGVELADSFSTNPHKWLLSNMDCCVLWLKFPKRVIKSLAAGGNFLEGGSETMVDYKDWQIALSRRFRAIKLWMVIKRYGYKNLISHIRSDVSMAKRFEELLLSDRRFEVVFPRKFSLVCFKLDVMKNVPEVVDEDDGELSHDSKLTRELMASVNVTGKAFLTGVRLGRIFFIRCAIGSTLTEDRHIQDLWKLIQEKAHKICIMI</sequence>
<evidence type="ECO:0000313" key="9">
    <source>
        <dbReference type="Proteomes" id="UP000594263"/>
    </source>
</evidence>
<dbReference type="OMA" id="WENITKR"/>
<dbReference type="GO" id="GO:0019752">
    <property type="term" value="P:carboxylic acid metabolic process"/>
    <property type="evidence" value="ECO:0007669"/>
    <property type="project" value="InterPro"/>
</dbReference>
<dbReference type="Gene3D" id="3.40.640.10">
    <property type="entry name" value="Type I PLP-dependent aspartate aminotransferase-like (Major domain)"/>
    <property type="match status" value="1"/>
</dbReference>
<comment type="similarity">
    <text evidence="2 7">Belongs to the group II decarboxylase family.</text>
</comment>
<keyword evidence="9" id="KW-1185">Reference proteome</keyword>
<evidence type="ECO:0000256" key="7">
    <source>
        <dbReference type="RuleBase" id="RU000382"/>
    </source>
</evidence>
<protein>
    <recommendedName>
        <fullName evidence="10">Tyrosine decarboxylase</fullName>
    </recommendedName>
</protein>
<evidence type="ECO:0000256" key="6">
    <source>
        <dbReference type="PIRSR" id="PIRSR602129-50"/>
    </source>
</evidence>
<keyword evidence="3" id="KW-0210">Decarboxylase</keyword>
<evidence type="ECO:0000256" key="3">
    <source>
        <dbReference type="ARBA" id="ARBA00022793"/>
    </source>
</evidence>
<dbReference type="Proteomes" id="UP000594263">
    <property type="component" value="Unplaced"/>
</dbReference>
<evidence type="ECO:0000313" key="8">
    <source>
        <dbReference type="EnsemblPlants" id="Kaladp0048s0731.1.v1.1.CDS.1"/>
    </source>
</evidence>
<keyword evidence="5 7" id="KW-0456">Lyase</keyword>
<dbReference type="InterPro" id="IPR021115">
    <property type="entry name" value="Pyridoxal-P_BS"/>
</dbReference>
<dbReference type="Gene3D" id="3.90.1150.10">
    <property type="entry name" value="Aspartate Aminotransferase, domain 1"/>
    <property type="match status" value="1"/>
</dbReference>
<evidence type="ECO:0000256" key="2">
    <source>
        <dbReference type="ARBA" id="ARBA00009533"/>
    </source>
</evidence>
<dbReference type="InterPro" id="IPR015424">
    <property type="entry name" value="PyrdxlP-dep_Trfase"/>
</dbReference>
<dbReference type="Pfam" id="PF00282">
    <property type="entry name" value="Pyridoxal_deC"/>
    <property type="match status" value="1"/>
</dbReference>
<dbReference type="PANTHER" id="PTHR11999">
    <property type="entry name" value="GROUP II PYRIDOXAL-5-PHOSPHATE DECARBOXYLASE"/>
    <property type="match status" value="1"/>
</dbReference>
<proteinExistence type="inferred from homology"/>
<dbReference type="GO" id="GO:0016831">
    <property type="term" value="F:carboxy-lyase activity"/>
    <property type="evidence" value="ECO:0007669"/>
    <property type="project" value="UniProtKB-KW"/>
</dbReference>
<dbReference type="PROSITE" id="PS00392">
    <property type="entry name" value="DDC_GAD_HDC_YDC"/>
    <property type="match status" value="1"/>
</dbReference>
<comment type="cofactor">
    <cofactor evidence="1 6 7">
        <name>pyridoxal 5'-phosphate</name>
        <dbReference type="ChEBI" id="CHEBI:597326"/>
    </cofactor>
</comment>
<dbReference type="CDD" id="cd06450">
    <property type="entry name" value="DOPA_deC_like"/>
    <property type="match status" value="1"/>
</dbReference>
<dbReference type="InterPro" id="IPR010977">
    <property type="entry name" value="Aromatic_deC"/>
</dbReference>
<dbReference type="EnsemblPlants" id="Kaladp0048s0731.1.v1.1">
    <property type="protein sequence ID" value="Kaladp0048s0731.1.v1.1.CDS.1"/>
    <property type="gene ID" value="Kaladp0048s0731.v1.1"/>
</dbReference>
<reference evidence="8" key="1">
    <citation type="submission" date="2021-01" db="UniProtKB">
        <authorList>
            <consortium name="EnsemblPlants"/>
        </authorList>
    </citation>
    <scope>IDENTIFICATION</scope>
</reference>